<gene>
    <name evidence="3" type="ORF">BABINDRAFT_8938</name>
</gene>
<keyword evidence="1" id="KW-1133">Transmembrane helix</keyword>
<dbReference type="EMBL" id="KV454434">
    <property type="protein sequence ID" value="ODQ78692.1"/>
    <property type="molecule type" value="Genomic_DNA"/>
</dbReference>
<proteinExistence type="predicted"/>
<protein>
    <recommendedName>
        <fullName evidence="5">Phosphoglycerate mutase-like protein</fullName>
    </recommendedName>
</protein>
<dbReference type="SUPFAM" id="SSF53254">
    <property type="entry name" value="Phosphoglycerate mutase-like"/>
    <property type="match status" value="1"/>
</dbReference>
<dbReference type="OrthoDB" id="258392at2759"/>
<feature type="signal peptide" evidence="2">
    <location>
        <begin position="1"/>
        <end position="18"/>
    </location>
</feature>
<dbReference type="InterPro" id="IPR050645">
    <property type="entry name" value="Histidine_acid_phosphatase"/>
</dbReference>
<dbReference type="GO" id="GO:0016791">
    <property type="term" value="F:phosphatase activity"/>
    <property type="evidence" value="ECO:0007669"/>
    <property type="project" value="TreeGrafter"/>
</dbReference>
<organism evidence="3 4">
    <name type="scientific">Babjeviella inositovora NRRL Y-12698</name>
    <dbReference type="NCBI Taxonomy" id="984486"/>
    <lineage>
        <taxon>Eukaryota</taxon>
        <taxon>Fungi</taxon>
        <taxon>Dikarya</taxon>
        <taxon>Ascomycota</taxon>
        <taxon>Saccharomycotina</taxon>
        <taxon>Pichiomycetes</taxon>
        <taxon>Serinales incertae sedis</taxon>
        <taxon>Babjeviella</taxon>
    </lineage>
</organism>
<keyword evidence="1" id="KW-0812">Transmembrane</keyword>
<dbReference type="InterPro" id="IPR029033">
    <property type="entry name" value="His_PPase_superfam"/>
</dbReference>
<dbReference type="STRING" id="984486.A0A1E3QNM5"/>
<dbReference type="PANTHER" id="PTHR11567">
    <property type="entry name" value="ACID PHOSPHATASE-RELATED"/>
    <property type="match status" value="1"/>
</dbReference>
<dbReference type="Proteomes" id="UP000094336">
    <property type="component" value="Unassembled WGS sequence"/>
</dbReference>
<evidence type="ECO:0000313" key="3">
    <source>
        <dbReference type="EMBL" id="ODQ78692.1"/>
    </source>
</evidence>
<evidence type="ECO:0008006" key="5">
    <source>
        <dbReference type="Google" id="ProtNLM"/>
    </source>
</evidence>
<evidence type="ECO:0000256" key="1">
    <source>
        <dbReference type="SAM" id="Phobius"/>
    </source>
</evidence>
<evidence type="ECO:0000256" key="2">
    <source>
        <dbReference type="SAM" id="SignalP"/>
    </source>
</evidence>
<dbReference type="RefSeq" id="XP_018984020.1">
    <property type="nucleotide sequence ID" value="XM_019132882.1"/>
</dbReference>
<feature type="transmembrane region" description="Helical" evidence="1">
    <location>
        <begin position="468"/>
        <end position="488"/>
    </location>
</feature>
<dbReference type="GeneID" id="30150735"/>
<keyword evidence="2" id="KW-0732">Signal</keyword>
<name>A0A1E3QNM5_9ASCO</name>
<dbReference type="AlphaFoldDB" id="A0A1E3QNM5"/>
<sequence length="546" mass="59237">MQLSHLIFAAATAGFVVAAPVTTSPDPNNFSILGSVIFGRHNDRVIKPAKILTPLGSKNQFNAGNYYRQRYFGYDGATPVETNRKLPGANPYGVYIAGDIYTESITSLQPIYFLHVAFLQGLYPPTVEIDKVQLLNNLMNANLSDGTAVSAPLGGYQYVQLNLLADGAPDEIWTNGASGCPVFTNATNLVLTSDAFKQVNASTWDFYQSLYDLLPNLEDGSDDVKEFSKWQLNFGNAEAVQDFINVNSIHNETLAKNWNLSLIQQVSVLNDRYQWMIAHADDAALLQQLAIGARALLGHVSVLLNSSATAKPHLNYLTGSFNVMYQLYGLMKMDSQSVNFTGMPAYGAQNVWELLVDNNTNSTYVQFLFRNGTGDEVPLTAWPMFGSSSNFMLWDDFMLNVANVNGISSLDNWCDVCSSNENFCVPYSDTYEDAVDLVHNGVNLTAVEKGDYRTLGILKGLSNVSAGGIGAGVTLGVVALLAVLAWVVRGVIGKPVPKDTPVALNDLYSDRGVGGSTNGESLVSNNEHSMLKEAESHGEGGIQLLD</sequence>
<feature type="chain" id="PRO_5009134338" description="Phosphoglycerate mutase-like protein" evidence="2">
    <location>
        <begin position="19"/>
        <end position="546"/>
    </location>
</feature>
<evidence type="ECO:0000313" key="4">
    <source>
        <dbReference type="Proteomes" id="UP000094336"/>
    </source>
</evidence>
<keyword evidence="1" id="KW-0472">Membrane</keyword>
<dbReference type="PANTHER" id="PTHR11567:SF142">
    <property type="entry name" value="PHOSPHOGLYCERATE MUTASE-LIKE PROTEIN"/>
    <property type="match status" value="1"/>
</dbReference>
<accession>A0A1E3QNM5</accession>
<reference evidence="4" key="1">
    <citation type="submission" date="2016-05" db="EMBL/GenBank/DDBJ databases">
        <title>Comparative genomics of biotechnologically important yeasts.</title>
        <authorList>
            <consortium name="DOE Joint Genome Institute"/>
            <person name="Riley R."/>
            <person name="Haridas S."/>
            <person name="Wolfe K.H."/>
            <person name="Lopes M.R."/>
            <person name="Hittinger C.T."/>
            <person name="Goker M."/>
            <person name="Salamov A."/>
            <person name="Wisecaver J."/>
            <person name="Long T.M."/>
            <person name="Aerts A.L."/>
            <person name="Barry K."/>
            <person name="Choi C."/>
            <person name="Clum A."/>
            <person name="Coughlan A.Y."/>
            <person name="Deshpande S."/>
            <person name="Douglass A.P."/>
            <person name="Hanson S.J."/>
            <person name="Klenk H.-P."/>
            <person name="Labutti K."/>
            <person name="Lapidus A."/>
            <person name="Lindquist E."/>
            <person name="Lipzen A."/>
            <person name="Meier-Kolthoff J.P."/>
            <person name="Ohm R.A."/>
            <person name="Otillar R.P."/>
            <person name="Pangilinan J."/>
            <person name="Peng Y."/>
            <person name="Rokas A."/>
            <person name="Rosa C.A."/>
            <person name="Scheuner C."/>
            <person name="Sibirny A.A."/>
            <person name="Slot J.C."/>
            <person name="Stielow J.B."/>
            <person name="Sun H."/>
            <person name="Kurtzman C.P."/>
            <person name="Blackwell M."/>
            <person name="Grigoriev I.V."/>
            <person name="Jeffries T.W."/>
        </authorList>
    </citation>
    <scope>NUCLEOTIDE SEQUENCE [LARGE SCALE GENOMIC DNA]</scope>
    <source>
        <strain evidence="4">NRRL Y-12698</strain>
    </source>
</reference>
<dbReference type="Gene3D" id="3.40.50.1240">
    <property type="entry name" value="Phosphoglycerate mutase-like"/>
    <property type="match status" value="1"/>
</dbReference>
<keyword evidence="4" id="KW-1185">Reference proteome</keyword>